<evidence type="ECO:0000256" key="1">
    <source>
        <dbReference type="SAM" id="SignalP"/>
    </source>
</evidence>
<comment type="caution">
    <text evidence="2">The sequence shown here is derived from an EMBL/GenBank/DDBJ whole genome shotgun (WGS) entry which is preliminary data.</text>
</comment>
<evidence type="ECO:0000313" key="2">
    <source>
        <dbReference type="EMBL" id="MBB5059024.1"/>
    </source>
</evidence>
<feature type="chain" id="PRO_5031363067" evidence="1">
    <location>
        <begin position="21"/>
        <end position="387"/>
    </location>
</feature>
<organism evidence="2 3">
    <name type="scientific">Granulicella aggregans</name>
    <dbReference type="NCBI Taxonomy" id="474949"/>
    <lineage>
        <taxon>Bacteria</taxon>
        <taxon>Pseudomonadati</taxon>
        <taxon>Acidobacteriota</taxon>
        <taxon>Terriglobia</taxon>
        <taxon>Terriglobales</taxon>
        <taxon>Acidobacteriaceae</taxon>
        <taxon>Granulicella</taxon>
    </lineage>
</organism>
<evidence type="ECO:0000313" key="3">
    <source>
        <dbReference type="Proteomes" id="UP000540989"/>
    </source>
</evidence>
<dbReference type="PANTHER" id="PTHR47199">
    <property type="entry name" value="PHOTOSYSTEM II STABILITY/ASSEMBLY FACTOR HCF136, CHLOROPLASTIC"/>
    <property type="match status" value="1"/>
</dbReference>
<protein>
    <submittedName>
        <fullName evidence="2">Photosystem II stability/assembly factor-like uncharacterized protein</fullName>
    </submittedName>
</protein>
<dbReference type="Gene3D" id="2.130.10.10">
    <property type="entry name" value="YVTN repeat-like/Quinoprotein amine dehydrogenase"/>
    <property type="match status" value="2"/>
</dbReference>
<dbReference type="InterPro" id="IPR015943">
    <property type="entry name" value="WD40/YVTN_repeat-like_dom_sf"/>
</dbReference>
<dbReference type="EMBL" id="JACHIP010000005">
    <property type="protein sequence ID" value="MBB5059024.1"/>
    <property type="molecule type" value="Genomic_DNA"/>
</dbReference>
<dbReference type="Proteomes" id="UP000540989">
    <property type="component" value="Unassembled WGS sequence"/>
</dbReference>
<feature type="signal peptide" evidence="1">
    <location>
        <begin position="1"/>
        <end position="20"/>
    </location>
</feature>
<reference evidence="2 3" key="1">
    <citation type="submission" date="2020-08" db="EMBL/GenBank/DDBJ databases">
        <title>Genomic Encyclopedia of Type Strains, Phase IV (KMG-V): Genome sequencing to study the core and pangenomes of soil and plant-associated prokaryotes.</title>
        <authorList>
            <person name="Whitman W."/>
        </authorList>
    </citation>
    <scope>NUCLEOTIDE SEQUENCE [LARGE SCALE GENOMIC DNA]</scope>
    <source>
        <strain evidence="2 3">M8UP14</strain>
    </source>
</reference>
<keyword evidence="3" id="KW-1185">Reference proteome</keyword>
<proteinExistence type="predicted"/>
<dbReference type="AlphaFoldDB" id="A0A7W7ZG68"/>
<gene>
    <name evidence="2" type="ORF">HDF16_003747</name>
</gene>
<dbReference type="PANTHER" id="PTHR47199:SF2">
    <property type="entry name" value="PHOTOSYSTEM II STABILITY_ASSEMBLY FACTOR HCF136, CHLOROPLASTIC"/>
    <property type="match status" value="1"/>
</dbReference>
<sequence>MRAILATLILAITFPTHSHAQWEIEESHTTASLRGIHNVGGGVAWASGTNGTVLRTEDGGYLWQTCAIPPGAEKLDFRGIQAFDEKTAIVMSSGPGDLSRLYKTTDGCQTWKLLFTNPDKDGFWDALRALNEDTYEIAGDSVDHTLVSEKSGHVLPVWRFGPGDDPDSRLSDYFFELHAEPNEGGFAGSNSTLVIGLKPHRDPTWGYQWLATQTPDHSYVHREGTEQTPTCEPCRMESMCVETPMSQGTSSAGIFSLAFREDKFGVAVGGDYQKPSATLKTAIFSTDAGKSWTLAQTPPHGYRSAVAYDAPTKSWITVGPNGTDISTDDGRNWRSLAPSSLDDKDANKNWNALSLPFVVGPKGRIGKLRATALTPATSIVDKPTKRP</sequence>
<accession>A0A7W7ZG68</accession>
<name>A0A7W7ZG68_9BACT</name>
<keyword evidence="1" id="KW-0732">Signal</keyword>
<dbReference type="SUPFAM" id="SSF110296">
    <property type="entry name" value="Oligoxyloglucan reducing end-specific cellobiohydrolase"/>
    <property type="match status" value="1"/>
</dbReference>